<dbReference type="GO" id="GO:0022857">
    <property type="term" value="F:transmembrane transporter activity"/>
    <property type="evidence" value="ECO:0007669"/>
    <property type="project" value="InterPro"/>
</dbReference>
<feature type="transmembrane region" description="Helical" evidence="6">
    <location>
        <begin position="626"/>
        <end position="645"/>
    </location>
</feature>
<feature type="transmembrane region" description="Helical" evidence="6">
    <location>
        <begin position="467"/>
        <end position="486"/>
    </location>
</feature>
<feature type="domain" description="Major facilitator superfamily (MFS) profile" evidence="7">
    <location>
        <begin position="136"/>
        <end position="588"/>
    </location>
</feature>
<evidence type="ECO:0000259" key="7">
    <source>
        <dbReference type="PROSITE" id="PS50850"/>
    </source>
</evidence>
<feature type="transmembrane region" description="Helical" evidence="6">
    <location>
        <begin position="441"/>
        <end position="460"/>
    </location>
</feature>
<dbReference type="PROSITE" id="PS00216">
    <property type="entry name" value="SUGAR_TRANSPORT_1"/>
    <property type="match status" value="1"/>
</dbReference>
<evidence type="ECO:0000256" key="6">
    <source>
        <dbReference type="SAM" id="Phobius"/>
    </source>
</evidence>
<dbReference type="Proteomes" id="UP000285326">
    <property type="component" value="Unassembled WGS sequence"/>
</dbReference>
<dbReference type="InterPro" id="IPR011701">
    <property type="entry name" value="MFS"/>
</dbReference>
<evidence type="ECO:0000256" key="5">
    <source>
        <dbReference type="SAM" id="MobiDB-lite"/>
    </source>
</evidence>
<feature type="transmembrane region" description="Helical" evidence="6">
    <location>
        <begin position="135"/>
        <end position="157"/>
    </location>
</feature>
<feature type="compositionally biased region" description="Basic and acidic residues" evidence="5">
    <location>
        <begin position="109"/>
        <end position="123"/>
    </location>
</feature>
<accession>A0A420IDT9</accession>
<keyword evidence="4 6" id="KW-0472">Membrane</keyword>
<dbReference type="InterPro" id="IPR020846">
    <property type="entry name" value="MFS_dom"/>
</dbReference>
<proteinExistence type="predicted"/>
<dbReference type="SUPFAM" id="SSF103473">
    <property type="entry name" value="MFS general substrate transporter"/>
    <property type="match status" value="1"/>
</dbReference>
<feature type="transmembrane region" description="Helical" evidence="6">
    <location>
        <begin position="400"/>
        <end position="421"/>
    </location>
</feature>
<dbReference type="PROSITE" id="PS50850">
    <property type="entry name" value="MFS"/>
    <property type="match status" value="1"/>
</dbReference>
<dbReference type="AlphaFoldDB" id="A0A420IDT9"/>
<dbReference type="GO" id="GO:0005886">
    <property type="term" value="C:plasma membrane"/>
    <property type="evidence" value="ECO:0007669"/>
    <property type="project" value="TreeGrafter"/>
</dbReference>
<protein>
    <submittedName>
        <fullName evidence="8">Efflux pump FUS6</fullName>
    </submittedName>
</protein>
<dbReference type="InterPro" id="IPR036259">
    <property type="entry name" value="MFS_trans_sf"/>
</dbReference>
<feature type="transmembrane region" description="Helical" evidence="6">
    <location>
        <begin position="492"/>
        <end position="510"/>
    </location>
</feature>
<feature type="transmembrane region" description="Helical" evidence="6">
    <location>
        <begin position="228"/>
        <end position="248"/>
    </location>
</feature>
<gene>
    <name evidence="8" type="ORF">GcM1_247155</name>
</gene>
<evidence type="ECO:0000256" key="2">
    <source>
        <dbReference type="ARBA" id="ARBA00022692"/>
    </source>
</evidence>
<dbReference type="InterPro" id="IPR005829">
    <property type="entry name" value="Sugar_transporter_CS"/>
</dbReference>
<dbReference type="Gene3D" id="1.20.1250.20">
    <property type="entry name" value="MFS general substrate transporter like domains"/>
    <property type="match status" value="2"/>
</dbReference>
<evidence type="ECO:0000256" key="3">
    <source>
        <dbReference type="ARBA" id="ARBA00022989"/>
    </source>
</evidence>
<keyword evidence="3 6" id="KW-1133">Transmembrane helix</keyword>
<evidence type="ECO:0000313" key="8">
    <source>
        <dbReference type="EMBL" id="RKF72691.1"/>
    </source>
</evidence>
<dbReference type="Pfam" id="PF07690">
    <property type="entry name" value="MFS_1"/>
    <property type="match status" value="1"/>
</dbReference>
<feature type="transmembrane region" description="Helical" evidence="6">
    <location>
        <begin position="203"/>
        <end position="222"/>
    </location>
</feature>
<evidence type="ECO:0000313" key="9">
    <source>
        <dbReference type="Proteomes" id="UP000285326"/>
    </source>
</evidence>
<organism evidence="8 9">
    <name type="scientific">Golovinomyces cichoracearum</name>
    <dbReference type="NCBI Taxonomy" id="62708"/>
    <lineage>
        <taxon>Eukaryota</taxon>
        <taxon>Fungi</taxon>
        <taxon>Dikarya</taxon>
        <taxon>Ascomycota</taxon>
        <taxon>Pezizomycotina</taxon>
        <taxon>Leotiomycetes</taxon>
        <taxon>Erysiphales</taxon>
        <taxon>Erysiphaceae</taxon>
        <taxon>Golovinomyces</taxon>
    </lineage>
</organism>
<evidence type="ECO:0000256" key="1">
    <source>
        <dbReference type="ARBA" id="ARBA00004141"/>
    </source>
</evidence>
<sequence length="661" mass="72451">MEMKNLKTRGLYDQQKLRNLHTVNSISYQRPLDNHQLPRTLSHEKHSQMWEDKVMHHATDEFQDRIPEGNRLKVIPNTEWHRKYSTSDELGTTYPTCATNPSSPGRSTYSEKDGLRRQGNESDENFRYNKNSLRFIMTILACAFALAGSQIVSLLYLTLGTRIAEDLNSPSLTIWLLSAGIIAMGALAPFVGPVSDLFGRKPILLSGVICAIFGSIICAATPTAAGFIAGQILLGFGAVTEELMAISIVSEVVPTAKRGIYTALILIVILPWSPGTLYADFMASSTWRWIGMPLALWHLLILAMVTGFYFPPPRINSQGLTRRQMLKRIDWFGGFLLTLGLLLILIAMNWGGQQYAWSSSHVLSFIFIGLALLLIFGFWEMFGAEFPLYPRRILRVPRPFICILIVIFSAGINYIPLVVFWPIESISVYGADVRQSGINSLPIGMCILAGGIVSALLVTFFKPRVNIIMTFFCIIQTCGAASLSAADPHSLSTIWAPLCLALIGVGGVLIPNQVIITILAPDDLIASATALTVGLRSQAQVIGLAIYYSRFLHVLEKKAIRHLAGPIINAGVYNITVITDLVVGLASRPYDQLAQNIPQLAGPAHMAAYQAVKEGTILTYKGAFDYVYLMSIGFGAAACIAAAVMGNVEQYIDHHVAAALE</sequence>
<feature type="transmembrane region" description="Helical" evidence="6">
    <location>
        <begin position="331"/>
        <end position="350"/>
    </location>
</feature>
<dbReference type="PANTHER" id="PTHR23501:SF109">
    <property type="entry name" value="MAJOR FACILITATOR SUPERFAMILY (MFS) PROFILE DOMAIN-CONTAINING PROTEIN-RELATED"/>
    <property type="match status" value="1"/>
</dbReference>
<evidence type="ECO:0000256" key="4">
    <source>
        <dbReference type="ARBA" id="ARBA00023136"/>
    </source>
</evidence>
<comment type="caution">
    <text evidence="8">The sequence shown here is derived from an EMBL/GenBank/DDBJ whole genome shotgun (WGS) entry which is preliminary data.</text>
</comment>
<reference evidence="8 9" key="1">
    <citation type="journal article" date="2018" name="BMC Genomics">
        <title>Comparative genome analyses reveal sequence features reflecting distinct modes of host-adaptation between dicot and monocot powdery mildew.</title>
        <authorList>
            <person name="Wu Y."/>
            <person name="Ma X."/>
            <person name="Pan Z."/>
            <person name="Kale S.D."/>
            <person name="Song Y."/>
            <person name="King H."/>
            <person name="Zhang Q."/>
            <person name="Presley C."/>
            <person name="Deng X."/>
            <person name="Wei C.I."/>
            <person name="Xiao S."/>
        </authorList>
    </citation>
    <scope>NUCLEOTIDE SEQUENCE [LARGE SCALE GENOMIC DNA]</scope>
    <source>
        <strain evidence="8">UMSG1</strain>
    </source>
</reference>
<dbReference type="EMBL" id="MCBS01024730">
    <property type="protein sequence ID" value="RKF72691.1"/>
    <property type="molecule type" value="Genomic_DNA"/>
</dbReference>
<feature type="compositionally biased region" description="Polar residues" evidence="5">
    <location>
        <begin position="91"/>
        <end position="108"/>
    </location>
</feature>
<feature type="transmembrane region" description="Helical" evidence="6">
    <location>
        <begin position="172"/>
        <end position="191"/>
    </location>
</feature>
<feature type="region of interest" description="Disordered" evidence="5">
    <location>
        <begin position="91"/>
        <end position="123"/>
    </location>
</feature>
<keyword evidence="2 6" id="KW-0812">Transmembrane</keyword>
<feature type="transmembrane region" description="Helical" evidence="6">
    <location>
        <begin position="362"/>
        <end position="379"/>
    </location>
</feature>
<name>A0A420IDT9_9PEZI</name>
<comment type="subcellular location">
    <subcellularLocation>
        <location evidence="1">Membrane</location>
        <topology evidence="1">Multi-pass membrane protein</topology>
    </subcellularLocation>
</comment>
<feature type="transmembrane region" description="Helical" evidence="6">
    <location>
        <begin position="290"/>
        <end position="310"/>
    </location>
</feature>
<dbReference type="PANTHER" id="PTHR23501">
    <property type="entry name" value="MAJOR FACILITATOR SUPERFAMILY"/>
    <property type="match status" value="1"/>
</dbReference>
<feature type="transmembrane region" description="Helical" evidence="6">
    <location>
        <begin position="260"/>
        <end position="278"/>
    </location>
</feature>